<proteinExistence type="predicted"/>
<evidence type="ECO:0000313" key="3">
    <source>
        <dbReference type="EMBL" id="QDV44421.1"/>
    </source>
</evidence>
<organism evidence="3 4">
    <name type="scientific">Stieleria neptunia</name>
    <dbReference type="NCBI Taxonomy" id="2527979"/>
    <lineage>
        <taxon>Bacteria</taxon>
        <taxon>Pseudomonadati</taxon>
        <taxon>Planctomycetota</taxon>
        <taxon>Planctomycetia</taxon>
        <taxon>Pirellulales</taxon>
        <taxon>Pirellulaceae</taxon>
        <taxon>Stieleria</taxon>
    </lineage>
</organism>
<dbReference type="PANTHER" id="PTHR34978">
    <property type="entry name" value="POSSIBLE SENSOR-TRANSDUCER PROTEIN BLAR"/>
    <property type="match status" value="1"/>
</dbReference>
<keyword evidence="1" id="KW-0812">Transmembrane</keyword>
<accession>A0A518HU84</accession>
<dbReference type="PANTHER" id="PTHR34978:SF3">
    <property type="entry name" value="SLR0241 PROTEIN"/>
    <property type="match status" value="1"/>
</dbReference>
<protein>
    <submittedName>
        <fullName evidence="3">BlaR1 peptidase M56</fullName>
    </submittedName>
</protein>
<keyword evidence="4" id="KW-1185">Reference proteome</keyword>
<feature type="transmembrane region" description="Helical" evidence="1">
    <location>
        <begin position="39"/>
        <end position="58"/>
    </location>
</feature>
<dbReference type="EMBL" id="CP037423">
    <property type="protein sequence ID" value="QDV44421.1"/>
    <property type="molecule type" value="Genomic_DNA"/>
</dbReference>
<reference evidence="3 4" key="1">
    <citation type="submission" date="2019-03" db="EMBL/GenBank/DDBJ databases">
        <title>Deep-cultivation of Planctomycetes and their phenomic and genomic characterization uncovers novel biology.</title>
        <authorList>
            <person name="Wiegand S."/>
            <person name="Jogler M."/>
            <person name="Boedeker C."/>
            <person name="Pinto D."/>
            <person name="Vollmers J."/>
            <person name="Rivas-Marin E."/>
            <person name="Kohn T."/>
            <person name="Peeters S.H."/>
            <person name="Heuer A."/>
            <person name="Rast P."/>
            <person name="Oberbeckmann S."/>
            <person name="Bunk B."/>
            <person name="Jeske O."/>
            <person name="Meyerdierks A."/>
            <person name="Storesund J.E."/>
            <person name="Kallscheuer N."/>
            <person name="Luecker S."/>
            <person name="Lage O.M."/>
            <person name="Pohl T."/>
            <person name="Merkel B.J."/>
            <person name="Hornburger P."/>
            <person name="Mueller R.-W."/>
            <person name="Bruemmer F."/>
            <person name="Labrenz M."/>
            <person name="Spormann A.M."/>
            <person name="Op den Camp H."/>
            <person name="Overmann J."/>
            <person name="Amann R."/>
            <person name="Jetten M.S.M."/>
            <person name="Mascher T."/>
            <person name="Medema M.H."/>
            <person name="Devos D.P."/>
            <person name="Kaster A.-K."/>
            <person name="Ovreas L."/>
            <person name="Rohde M."/>
            <person name="Galperin M.Y."/>
            <person name="Jogler C."/>
        </authorList>
    </citation>
    <scope>NUCLEOTIDE SEQUENCE [LARGE SCALE GENOMIC DNA]</scope>
    <source>
        <strain evidence="3 4">Enr13</strain>
    </source>
</reference>
<dbReference type="CDD" id="cd07341">
    <property type="entry name" value="M56_BlaR1_MecR1_like"/>
    <property type="match status" value="1"/>
</dbReference>
<sequence length="938" mass="100846">MSDLSFEWLDSVLFSSAIVLVCCWLGSLAQRSPQRRQRLCEAGIALSMLAAGLVLVPMPRPAIFEAARGPQTSRSSTIIGASSTVAAVQQQLADPPMIGNAVAAASAASPLANPVLNARSPIRWRGVLTSVYLGGAGLCVLFLLVGRLRLRWIESAARCERSDDVPPQVRLLISPRASRPFCCGIVSPRIVLPPAVADSEHRPHVLRHELVHVQRGDALTRAVMNVAMPVLYINPFYWLLRRSAIMASEHVADATAAESTSVVAYSRGMIDLARTLHAPPSILSVVGGWTSQTTLTKRLHWLLQNDRGSSPCNATWSCATGFFAVAVMGFVTFLFGCAPETARRGEVEAVGDSTAGCIWSMTPEMPGSAARISDCDVKVVRGQVMDDGMPVADAEVWASGYGLIGGRERVLTDREGRFELKLPIDPRMAIRSWNIVAFEGNRFGRSGKVSDDGEVSISLKPGRMANFAVRDRASGEMISGARLFLVDGRIVDAPDGQCRIGGLPKDLTKLIVVAPGFARRAIEVDLFSENQERLVVKLDKGGRILGRVVDRGGQPVAGNPVGLMIGHQSLQPAMRQITDQDGNYSMDGMPIDRPVRVSTYSHKTSGGSQWETQTVTVRAADPVEVNFSVDGDHAAPQEAGSAVFHSLASDRPDPGRGGVRGQVLLPNGEPATEFELSFQWPRDWQPGEEIVSGGPVGNACLFTPADGRFEFTGLKKGGTYRFVAAAPGYQDAVVSRVHAVALSELDSTESINLQLKPATDAVITVNDPASQPIAGADVWLIPGDPKRPLDAHPLVRRRLHGKSDSQGHVRFSAIPFADGVLIVEKDGKGTEQIAWNGTSTTVTLSSPANLKVQLSRPDGSAEPVNIFLQRVGSNRLSAKTAKAGEMEVVVENITSAKYKVSIESDDYLLSDGNWEAEIGMVKPGSMQVVTLQLRHREN</sequence>
<dbReference type="KEGG" id="snep:Enr13x_42870"/>
<name>A0A518HU84_9BACT</name>
<keyword evidence="1" id="KW-1133">Transmembrane helix</keyword>
<evidence type="ECO:0000256" key="1">
    <source>
        <dbReference type="SAM" id="Phobius"/>
    </source>
</evidence>
<dbReference type="AlphaFoldDB" id="A0A518HU84"/>
<dbReference type="GO" id="GO:0030246">
    <property type="term" value="F:carbohydrate binding"/>
    <property type="evidence" value="ECO:0007669"/>
    <property type="project" value="InterPro"/>
</dbReference>
<feature type="transmembrane region" description="Helical" evidence="1">
    <location>
        <begin position="314"/>
        <end position="335"/>
    </location>
</feature>
<dbReference type="InterPro" id="IPR008756">
    <property type="entry name" value="Peptidase_M56"/>
</dbReference>
<feature type="transmembrane region" description="Helical" evidence="1">
    <location>
        <begin position="124"/>
        <end position="145"/>
    </location>
</feature>
<evidence type="ECO:0000259" key="2">
    <source>
        <dbReference type="Pfam" id="PF05569"/>
    </source>
</evidence>
<evidence type="ECO:0000313" key="4">
    <source>
        <dbReference type="Proteomes" id="UP000319004"/>
    </source>
</evidence>
<feature type="domain" description="Peptidase M56" evidence="2">
    <location>
        <begin position="107"/>
        <end position="300"/>
    </location>
</feature>
<dbReference type="Proteomes" id="UP000319004">
    <property type="component" value="Chromosome"/>
</dbReference>
<dbReference type="InterPro" id="IPR013784">
    <property type="entry name" value="Carb-bd-like_fold"/>
</dbReference>
<keyword evidence="1" id="KW-0472">Membrane</keyword>
<dbReference type="InterPro" id="IPR052173">
    <property type="entry name" value="Beta-lactam_resp_regulator"/>
</dbReference>
<dbReference type="Pfam" id="PF05569">
    <property type="entry name" value="Peptidase_M56"/>
    <property type="match status" value="1"/>
</dbReference>
<feature type="transmembrane region" description="Helical" evidence="1">
    <location>
        <begin position="6"/>
        <end position="27"/>
    </location>
</feature>
<gene>
    <name evidence="3" type="ORF">Enr13x_42870</name>
</gene>
<dbReference type="SUPFAM" id="SSF49452">
    <property type="entry name" value="Starch-binding domain-like"/>
    <property type="match status" value="2"/>
</dbReference>